<evidence type="ECO:0000256" key="10">
    <source>
        <dbReference type="ARBA" id="ARBA00047821"/>
    </source>
</evidence>
<evidence type="ECO:0000256" key="9">
    <source>
        <dbReference type="ARBA" id="ARBA00023315"/>
    </source>
</evidence>
<reference evidence="13" key="1">
    <citation type="journal article" date="2020" name="Stud. Mycol.">
        <title>101 Dothideomycetes genomes: a test case for predicting lifestyles and emergence of pathogens.</title>
        <authorList>
            <person name="Haridas S."/>
            <person name="Albert R."/>
            <person name="Binder M."/>
            <person name="Bloem J."/>
            <person name="Labutti K."/>
            <person name="Salamov A."/>
            <person name="Andreopoulos B."/>
            <person name="Baker S."/>
            <person name="Barry K."/>
            <person name="Bills G."/>
            <person name="Bluhm B."/>
            <person name="Cannon C."/>
            <person name="Castanera R."/>
            <person name="Culley D."/>
            <person name="Daum C."/>
            <person name="Ezra D."/>
            <person name="Gonzalez J."/>
            <person name="Henrissat B."/>
            <person name="Kuo A."/>
            <person name="Liang C."/>
            <person name="Lipzen A."/>
            <person name="Lutzoni F."/>
            <person name="Magnuson J."/>
            <person name="Mondo S."/>
            <person name="Nolan M."/>
            <person name="Ohm R."/>
            <person name="Pangilinan J."/>
            <person name="Park H.-J."/>
            <person name="Ramirez L."/>
            <person name="Alfaro M."/>
            <person name="Sun H."/>
            <person name="Tritt A."/>
            <person name="Yoshinaga Y."/>
            <person name="Zwiers L.-H."/>
            <person name="Turgeon B."/>
            <person name="Goodwin S."/>
            <person name="Spatafora J."/>
            <person name="Crous P."/>
            <person name="Grigoriev I."/>
        </authorList>
    </citation>
    <scope>NUCLEOTIDE SEQUENCE</scope>
    <source>
        <strain evidence="13">CBS 473.64</strain>
    </source>
</reference>
<accession>A0A6A6SBX2</accession>
<keyword evidence="6" id="KW-0963">Cytoplasm</keyword>
<dbReference type="InterPro" id="IPR039949">
    <property type="entry name" value="NAA40"/>
</dbReference>
<keyword evidence="9" id="KW-0012">Acyltransferase</keyword>
<dbReference type="Proteomes" id="UP000799753">
    <property type="component" value="Unassembled WGS sequence"/>
</dbReference>
<dbReference type="Pfam" id="PF00583">
    <property type="entry name" value="Acetyltransf_1"/>
    <property type="match status" value="1"/>
</dbReference>
<dbReference type="EC" id="2.3.1.257" evidence="4"/>
<dbReference type="PANTHER" id="PTHR20531">
    <property type="entry name" value="N-ALPHA-ACETYLTRANSFERASE 40"/>
    <property type="match status" value="1"/>
</dbReference>
<dbReference type="PANTHER" id="PTHR20531:SF1">
    <property type="entry name" value="N-ALPHA-ACETYLTRANSFERASE 40"/>
    <property type="match status" value="1"/>
</dbReference>
<keyword evidence="8" id="KW-0539">Nucleus</keyword>
<comment type="subcellular location">
    <subcellularLocation>
        <location evidence="2">Cytoplasm</location>
    </subcellularLocation>
    <subcellularLocation>
        <location evidence="1">Nucleus</location>
    </subcellularLocation>
</comment>
<feature type="non-terminal residue" evidence="13">
    <location>
        <position position="1"/>
    </location>
</feature>
<organism evidence="13 14">
    <name type="scientific">Massarina eburnea CBS 473.64</name>
    <dbReference type="NCBI Taxonomy" id="1395130"/>
    <lineage>
        <taxon>Eukaryota</taxon>
        <taxon>Fungi</taxon>
        <taxon>Dikarya</taxon>
        <taxon>Ascomycota</taxon>
        <taxon>Pezizomycotina</taxon>
        <taxon>Dothideomycetes</taxon>
        <taxon>Pleosporomycetidae</taxon>
        <taxon>Pleosporales</taxon>
        <taxon>Massarineae</taxon>
        <taxon>Massarinaceae</taxon>
        <taxon>Massarina</taxon>
    </lineage>
</organism>
<dbReference type="EMBL" id="MU006779">
    <property type="protein sequence ID" value="KAF2644331.1"/>
    <property type="molecule type" value="Genomic_DNA"/>
</dbReference>
<evidence type="ECO:0000256" key="4">
    <source>
        <dbReference type="ARBA" id="ARBA00012950"/>
    </source>
</evidence>
<name>A0A6A6SBX2_9PLEO</name>
<dbReference type="GO" id="GO:0005634">
    <property type="term" value="C:nucleus"/>
    <property type="evidence" value="ECO:0007669"/>
    <property type="project" value="UniProtKB-SubCell"/>
</dbReference>
<evidence type="ECO:0000256" key="8">
    <source>
        <dbReference type="ARBA" id="ARBA00023242"/>
    </source>
</evidence>
<dbReference type="Gene3D" id="3.40.630.30">
    <property type="match status" value="1"/>
</dbReference>
<comment type="catalytic activity">
    <reaction evidence="11">
        <text>N-terminal L-seryl-[histone H4] + acetyl-CoA = N-terminal N(alpha)-acetyl-L-seryl-[histone H4] + CoA + H(+)</text>
        <dbReference type="Rhea" id="RHEA:50596"/>
        <dbReference type="Rhea" id="RHEA-COMP:12740"/>
        <dbReference type="Rhea" id="RHEA-COMP:12743"/>
        <dbReference type="ChEBI" id="CHEBI:15378"/>
        <dbReference type="ChEBI" id="CHEBI:57287"/>
        <dbReference type="ChEBI" id="CHEBI:57288"/>
        <dbReference type="ChEBI" id="CHEBI:64738"/>
        <dbReference type="ChEBI" id="CHEBI:83690"/>
        <dbReference type="EC" id="2.3.1.257"/>
    </reaction>
</comment>
<evidence type="ECO:0000256" key="11">
    <source>
        <dbReference type="ARBA" id="ARBA00049524"/>
    </source>
</evidence>
<keyword evidence="7" id="KW-0808">Transferase</keyword>
<dbReference type="InterPro" id="IPR000182">
    <property type="entry name" value="GNAT_dom"/>
</dbReference>
<sequence>LQTGDVDACFSIVKHTSYPAYKDSSVGWHPTSKRKEMCDPTKSYLLIRAEPSTTTTTSSIPSTFAPNLDTDILAFASFKIENDDPPHEDRPLVYIYEVHVGEGLRGRGLGKYMVWCIEAMADTNHISKTELTVFKSNEVAIKAYKKLGYSRDEASPEDRKVRGRVIMADYMIMSKHWG</sequence>
<dbReference type="GO" id="GO:1990189">
    <property type="term" value="F:protein N-terminal-serine acetyltransferase activity"/>
    <property type="evidence" value="ECO:0007669"/>
    <property type="project" value="UniProtKB-EC"/>
</dbReference>
<dbReference type="PROSITE" id="PS51186">
    <property type="entry name" value="GNAT"/>
    <property type="match status" value="1"/>
</dbReference>
<dbReference type="GO" id="GO:0010485">
    <property type="term" value="F:histone H4 acetyltransferase activity"/>
    <property type="evidence" value="ECO:0007669"/>
    <property type="project" value="InterPro"/>
</dbReference>
<evidence type="ECO:0000256" key="5">
    <source>
        <dbReference type="ARBA" id="ARBA00015043"/>
    </source>
</evidence>
<evidence type="ECO:0000256" key="7">
    <source>
        <dbReference type="ARBA" id="ARBA00022679"/>
    </source>
</evidence>
<dbReference type="GO" id="GO:0043998">
    <property type="term" value="F:histone H2A acetyltransferase activity"/>
    <property type="evidence" value="ECO:0007669"/>
    <property type="project" value="InterPro"/>
</dbReference>
<proteinExistence type="inferred from homology"/>
<evidence type="ECO:0000256" key="1">
    <source>
        <dbReference type="ARBA" id="ARBA00004123"/>
    </source>
</evidence>
<evidence type="ECO:0000256" key="2">
    <source>
        <dbReference type="ARBA" id="ARBA00004496"/>
    </source>
</evidence>
<feature type="domain" description="N-acetyltransferase" evidence="12">
    <location>
        <begin position="1"/>
        <end position="172"/>
    </location>
</feature>
<comment type="similarity">
    <text evidence="3">Belongs to the acetyltransferase family. NAA40 subfamily.</text>
</comment>
<evidence type="ECO:0000256" key="3">
    <source>
        <dbReference type="ARBA" id="ARBA00008870"/>
    </source>
</evidence>
<dbReference type="OrthoDB" id="424551at2759"/>
<keyword evidence="14" id="KW-1185">Reference proteome</keyword>
<evidence type="ECO:0000259" key="12">
    <source>
        <dbReference type="PROSITE" id="PS51186"/>
    </source>
</evidence>
<dbReference type="AlphaFoldDB" id="A0A6A6SBX2"/>
<evidence type="ECO:0000313" key="14">
    <source>
        <dbReference type="Proteomes" id="UP000799753"/>
    </source>
</evidence>
<gene>
    <name evidence="13" type="ORF">P280DRAFT_356214</name>
</gene>
<evidence type="ECO:0000256" key="6">
    <source>
        <dbReference type="ARBA" id="ARBA00022490"/>
    </source>
</evidence>
<feature type="non-terminal residue" evidence="13">
    <location>
        <position position="178"/>
    </location>
</feature>
<comment type="catalytic activity">
    <reaction evidence="10">
        <text>N-terminal L-seryl-[histone H2A] + acetyl-CoA = N-terminal N(alpha)-acetyl-L-seryl-[histone H2A] + CoA + H(+)</text>
        <dbReference type="Rhea" id="RHEA:50600"/>
        <dbReference type="Rhea" id="RHEA-COMP:12742"/>
        <dbReference type="Rhea" id="RHEA-COMP:12744"/>
        <dbReference type="ChEBI" id="CHEBI:15378"/>
        <dbReference type="ChEBI" id="CHEBI:57287"/>
        <dbReference type="ChEBI" id="CHEBI:57288"/>
        <dbReference type="ChEBI" id="CHEBI:64738"/>
        <dbReference type="ChEBI" id="CHEBI:83690"/>
        <dbReference type="EC" id="2.3.1.257"/>
    </reaction>
</comment>
<dbReference type="GO" id="GO:0005737">
    <property type="term" value="C:cytoplasm"/>
    <property type="evidence" value="ECO:0007669"/>
    <property type="project" value="UniProtKB-SubCell"/>
</dbReference>
<protein>
    <recommendedName>
        <fullName evidence="5">N-alpha-acetyltransferase 40</fullName>
        <ecNumber evidence="4">2.3.1.257</ecNumber>
    </recommendedName>
</protein>
<dbReference type="InterPro" id="IPR016181">
    <property type="entry name" value="Acyl_CoA_acyltransferase"/>
</dbReference>
<dbReference type="SUPFAM" id="SSF55729">
    <property type="entry name" value="Acyl-CoA N-acyltransferases (Nat)"/>
    <property type="match status" value="1"/>
</dbReference>
<evidence type="ECO:0000313" key="13">
    <source>
        <dbReference type="EMBL" id="KAF2644331.1"/>
    </source>
</evidence>